<feature type="coiled-coil region" evidence="1">
    <location>
        <begin position="172"/>
        <end position="245"/>
    </location>
</feature>
<dbReference type="OrthoDB" id="2289851at2"/>
<dbReference type="Gene3D" id="1.10.287.1490">
    <property type="match status" value="1"/>
</dbReference>
<keyword evidence="5" id="KW-1185">Reference proteome</keyword>
<keyword evidence="3" id="KW-0812">Transmembrane</keyword>
<reference evidence="4 5" key="1">
    <citation type="journal article" date="2019" name="Int. J. Syst. Evol. Microbiol.">
        <title>Lactobacillus salitolerans sp. nov., a novel lactic acid bacterium isolated from spent mushroom substrates.</title>
        <authorList>
            <person name="Tohno M."/>
            <person name="Tanizawa Y."/>
            <person name="Kojima Y."/>
            <person name="Sakamoto M."/>
            <person name="Nakamura Y."/>
            <person name="Ohkuma M."/>
            <person name="Kobayashi H."/>
        </authorList>
    </citation>
    <scope>NUCLEOTIDE SEQUENCE [LARGE SCALE GENOMIC DNA]</scope>
    <source>
        <strain evidence="4 5">YK43</strain>
    </source>
</reference>
<evidence type="ECO:0000256" key="2">
    <source>
        <dbReference type="SAM" id="MobiDB-lite"/>
    </source>
</evidence>
<keyword evidence="3" id="KW-1133">Transmembrane helix</keyword>
<dbReference type="EMBL" id="BFFP01000002">
    <property type="protein sequence ID" value="GBG93757.1"/>
    <property type="molecule type" value="Genomic_DNA"/>
</dbReference>
<name>A0A401IQE0_9LACO</name>
<dbReference type="Proteomes" id="UP000286848">
    <property type="component" value="Unassembled WGS sequence"/>
</dbReference>
<feature type="transmembrane region" description="Helical" evidence="3">
    <location>
        <begin position="139"/>
        <end position="159"/>
    </location>
</feature>
<accession>A0A401IQE0</accession>
<protein>
    <recommendedName>
        <fullName evidence="6">DUF5011 domain-containing protein</fullName>
    </recommendedName>
</protein>
<keyword evidence="1" id="KW-0175">Coiled coil</keyword>
<sequence length="287" mass="31857">MRPQLTVTKDFITIDTKTALTGEDILHVTGAHASDAQSGQDLTSKLLVNMADVSFGQPGLYSANIAIVDDTGSLEPLQQITVKITAARSAVQAQQPLRRESNSGQETNHATKHAQPAAAEKKAAPKKAPKKKKGWVKKVLYLAAALLAIYLIWTGISYYQTRQQVADQGNRIGELQRQNDSLGDELDTATSQINELRANYRTLKSSLKNYQKDEEGYRQQYVTQMQQVSQSLANLKQQLDNQTQQTGILYSVLNGRLDNLQTTVNQMVSAQSASQAQQILDNYKWYK</sequence>
<organism evidence="4 5">
    <name type="scientific">Ligilactobacillus salitolerans</name>
    <dbReference type="NCBI Taxonomy" id="1808352"/>
    <lineage>
        <taxon>Bacteria</taxon>
        <taxon>Bacillati</taxon>
        <taxon>Bacillota</taxon>
        <taxon>Bacilli</taxon>
        <taxon>Lactobacillales</taxon>
        <taxon>Lactobacillaceae</taxon>
        <taxon>Ligilactobacillus</taxon>
    </lineage>
</organism>
<keyword evidence="3" id="KW-0472">Membrane</keyword>
<evidence type="ECO:0008006" key="6">
    <source>
        <dbReference type="Google" id="ProtNLM"/>
    </source>
</evidence>
<comment type="caution">
    <text evidence="4">The sequence shown here is derived from an EMBL/GenBank/DDBJ whole genome shotgun (WGS) entry which is preliminary data.</text>
</comment>
<evidence type="ECO:0000256" key="3">
    <source>
        <dbReference type="SAM" id="Phobius"/>
    </source>
</evidence>
<dbReference type="RefSeq" id="WP_124974554.1">
    <property type="nucleotide sequence ID" value="NZ_BFFP01000002.1"/>
</dbReference>
<evidence type="ECO:0000313" key="4">
    <source>
        <dbReference type="EMBL" id="GBG93757.1"/>
    </source>
</evidence>
<evidence type="ECO:0000313" key="5">
    <source>
        <dbReference type="Proteomes" id="UP000286848"/>
    </source>
</evidence>
<feature type="region of interest" description="Disordered" evidence="2">
    <location>
        <begin position="92"/>
        <end position="129"/>
    </location>
</feature>
<gene>
    <name evidence="4" type="ORF">LFYK43_02160</name>
</gene>
<evidence type="ECO:0000256" key="1">
    <source>
        <dbReference type="SAM" id="Coils"/>
    </source>
</evidence>
<dbReference type="AlphaFoldDB" id="A0A401IQE0"/>
<proteinExistence type="predicted"/>